<feature type="region of interest" description="Disordered" evidence="1">
    <location>
        <begin position="98"/>
        <end position="123"/>
    </location>
</feature>
<feature type="compositionally biased region" description="Basic residues" evidence="1">
    <location>
        <begin position="104"/>
        <end position="113"/>
    </location>
</feature>
<organism evidence="2 3">
    <name type="scientific">Pleurodeles waltl</name>
    <name type="common">Iberian ribbed newt</name>
    <dbReference type="NCBI Taxonomy" id="8319"/>
    <lineage>
        <taxon>Eukaryota</taxon>
        <taxon>Metazoa</taxon>
        <taxon>Chordata</taxon>
        <taxon>Craniata</taxon>
        <taxon>Vertebrata</taxon>
        <taxon>Euteleostomi</taxon>
        <taxon>Amphibia</taxon>
        <taxon>Batrachia</taxon>
        <taxon>Caudata</taxon>
        <taxon>Salamandroidea</taxon>
        <taxon>Salamandridae</taxon>
        <taxon>Pleurodelinae</taxon>
        <taxon>Pleurodeles</taxon>
    </lineage>
</organism>
<dbReference type="AlphaFoldDB" id="A0AAV7MS23"/>
<dbReference type="EMBL" id="JANPWB010000013">
    <property type="protein sequence ID" value="KAJ1106551.1"/>
    <property type="molecule type" value="Genomic_DNA"/>
</dbReference>
<gene>
    <name evidence="2" type="ORF">NDU88_003952</name>
</gene>
<dbReference type="InterPro" id="IPR042566">
    <property type="entry name" value="L1_C"/>
</dbReference>
<keyword evidence="3" id="KW-1185">Reference proteome</keyword>
<proteinExistence type="predicted"/>
<protein>
    <submittedName>
        <fullName evidence="2">Uncharacterized protein</fullName>
    </submittedName>
</protein>
<evidence type="ECO:0000313" key="2">
    <source>
        <dbReference type="EMBL" id="KAJ1106551.1"/>
    </source>
</evidence>
<name>A0AAV7MS23_PLEWA</name>
<evidence type="ECO:0000256" key="1">
    <source>
        <dbReference type="SAM" id="MobiDB-lite"/>
    </source>
</evidence>
<comment type="caution">
    <text evidence="2">The sequence shown here is derived from an EMBL/GenBank/DDBJ whole genome shotgun (WGS) entry which is preliminary data.</text>
</comment>
<reference evidence="2" key="1">
    <citation type="journal article" date="2022" name="bioRxiv">
        <title>Sequencing and chromosome-scale assembly of the giantPleurodeles waltlgenome.</title>
        <authorList>
            <person name="Brown T."/>
            <person name="Elewa A."/>
            <person name="Iarovenko S."/>
            <person name="Subramanian E."/>
            <person name="Araus A.J."/>
            <person name="Petzold A."/>
            <person name="Susuki M."/>
            <person name="Suzuki K.-i.T."/>
            <person name="Hayashi T."/>
            <person name="Toyoda A."/>
            <person name="Oliveira C."/>
            <person name="Osipova E."/>
            <person name="Leigh N.D."/>
            <person name="Simon A."/>
            <person name="Yun M.H."/>
        </authorList>
    </citation>
    <scope>NUCLEOTIDE SEQUENCE</scope>
    <source>
        <strain evidence="2">20211129_DDA</strain>
        <tissue evidence="2">Liver</tissue>
    </source>
</reference>
<dbReference type="Gene3D" id="3.30.250.20">
    <property type="entry name" value="L1 transposable element, C-terminal domain"/>
    <property type="match status" value="1"/>
</dbReference>
<dbReference type="Proteomes" id="UP001066276">
    <property type="component" value="Chromosome 9"/>
</dbReference>
<evidence type="ECO:0000313" key="3">
    <source>
        <dbReference type="Proteomes" id="UP001066276"/>
    </source>
</evidence>
<accession>A0AAV7MS23</accession>
<sequence length="169" mass="19574">MWIVTSYSGLRSFSPPRVDNAQIMLFPDYTLAVQRDQTSYMHLKRRLRAVSLDYSLLFPAKLRIVAEGKAHFFTMPEAAWEWLESMGRVSGWEKERNPPALRNRCGRARRSRKGSGANVEAAAHAPDVEQLIQERQLLRNQRLRLHSLLVKGRPGRTDSQSWAFRNARR</sequence>